<dbReference type="AlphaFoldDB" id="A0A0L0CZV9"/>
<dbReference type="Proteomes" id="UP000054566">
    <property type="component" value="Unassembled WGS sequence"/>
</dbReference>
<protein>
    <submittedName>
        <fullName evidence="1">Uncharacterized protein</fullName>
    </submittedName>
</protein>
<proteinExistence type="predicted"/>
<reference evidence="2" key="2">
    <citation type="submission" date="2015-07" db="EMBL/GenBank/DDBJ databases">
        <title>The genome sequence of Plasmodium falciparum RAJ116.</title>
        <authorList>
            <consortium name="The Broad Institute Genome Sequencing Platform"/>
            <person name="Volkman S.K."/>
            <person name="Neafsey D.E."/>
            <person name="Dash A.P."/>
            <person name="Chitnis C.E."/>
            <person name="Hartl D.L."/>
            <person name="Young S.K."/>
            <person name="Kodira C.D."/>
            <person name="Zeng Q."/>
            <person name="Koehrsen M."/>
            <person name="Godfrey P."/>
            <person name="Alvarado L."/>
            <person name="Berlin A."/>
            <person name="Borenstein D."/>
            <person name="Chen Z."/>
            <person name="Engels R."/>
            <person name="Freedman E."/>
            <person name="Gellesch M."/>
            <person name="Goldberg J."/>
            <person name="Griggs A."/>
            <person name="Gujja S."/>
            <person name="Heiman D."/>
            <person name="Hepburn T."/>
            <person name="Howarth C."/>
            <person name="Jen D."/>
            <person name="Larson L."/>
            <person name="Lewis B."/>
            <person name="Mehta T."/>
            <person name="Park D."/>
            <person name="Pearson M."/>
            <person name="Roberts A."/>
            <person name="Saif S."/>
            <person name="Shea T."/>
            <person name="Shenoy N."/>
            <person name="Sisk P."/>
            <person name="Stolte C."/>
            <person name="Sykes S."/>
            <person name="Walk T."/>
            <person name="White J."/>
            <person name="Yandava C."/>
            <person name="Wirth D.F."/>
            <person name="Nusbaum C."/>
            <person name="Birren B."/>
        </authorList>
    </citation>
    <scope>NUCLEOTIDE SEQUENCE [LARGE SCALE GENOMIC DNA]</scope>
    <source>
        <strain evidence="2">RAJ116</strain>
    </source>
</reference>
<evidence type="ECO:0000313" key="2">
    <source>
        <dbReference type="Proteomes" id="UP000054566"/>
    </source>
</evidence>
<sequence length="105" mass="12966">MMFKNFENKNVKYKYVNLNDKLKIYILKKYEQKHKDKDALERIWKIFNFQTSSLEYGLSPLSYTYRPLGTEKRFEEFNLKWEAYIYYKPYINNLNEMEHIPGSEL</sequence>
<evidence type="ECO:0000313" key="1">
    <source>
        <dbReference type="EMBL" id="KNC37731.1"/>
    </source>
</evidence>
<gene>
    <name evidence="1" type="ORF">PFLG_02818</name>
</gene>
<organism evidence="1 2">
    <name type="scientific">Plasmodium falciparum RAJ116</name>
    <dbReference type="NCBI Taxonomy" id="580058"/>
    <lineage>
        <taxon>Eukaryota</taxon>
        <taxon>Sar</taxon>
        <taxon>Alveolata</taxon>
        <taxon>Apicomplexa</taxon>
        <taxon>Aconoidasida</taxon>
        <taxon>Haemosporida</taxon>
        <taxon>Plasmodiidae</taxon>
        <taxon>Plasmodium</taxon>
        <taxon>Plasmodium (Laverania)</taxon>
    </lineage>
</organism>
<dbReference type="EMBL" id="GG664662">
    <property type="protein sequence ID" value="KNC37731.1"/>
    <property type="molecule type" value="Genomic_DNA"/>
</dbReference>
<reference evidence="2" key="1">
    <citation type="submission" date="2015-07" db="EMBL/GenBank/DDBJ databases">
        <title>Annotation of Plasmodium falciparum RAJ116.</title>
        <authorList>
            <consortium name="The Broad Institute Genome Sequencing Platform"/>
            <person name="Volkman S.K."/>
            <person name="Neafsey D.E."/>
            <person name="Dash A.P."/>
            <person name="Chitnis C.E."/>
            <person name="Hartl D.L."/>
            <person name="Young S.K."/>
            <person name="Zeng Q."/>
            <person name="Koehrsen M."/>
            <person name="Alvarado L."/>
            <person name="Berlin A."/>
            <person name="Borenstein D."/>
            <person name="Chapman S.B."/>
            <person name="Chen Z."/>
            <person name="Engels R."/>
            <person name="Freedman E."/>
            <person name="Gellesch M."/>
            <person name="Goldberg J."/>
            <person name="Griggs A."/>
            <person name="Gujja S."/>
            <person name="Heilman E.R."/>
            <person name="Heiman D.I."/>
            <person name="Howarth C."/>
            <person name="Jen D."/>
            <person name="Larson L."/>
            <person name="Mehta T."/>
            <person name="Neiman D."/>
            <person name="Park D."/>
            <person name="Pearson M."/>
            <person name="Roberts A."/>
            <person name="Saif S."/>
            <person name="Shea T."/>
            <person name="Shenoy N."/>
            <person name="Sisk P."/>
            <person name="Stolte C."/>
            <person name="Sykes S."/>
            <person name="Walk T."/>
            <person name="White J."/>
            <person name="Yandava C."/>
            <person name="Haas B."/>
            <person name="Henn M.R."/>
            <person name="Nusbaum C."/>
            <person name="Birren B."/>
        </authorList>
    </citation>
    <scope>NUCLEOTIDE SEQUENCE [LARGE SCALE GENOMIC DNA]</scope>
    <source>
        <strain evidence="2">RAJ116</strain>
    </source>
</reference>
<accession>A0A0L0CZV9</accession>
<name>A0A0L0CZV9_PLAFA</name>